<reference evidence="1 2" key="1">
    <citation type="journal article" date="2021" name="Elife">
        <title>Chloroplast acquisition without the gene transfer in kleptoplastic sea slugs, Plakobranchus ocellatus.</title>
        <authorList>
            <person name="Maeda T."/>
            <person name="Takahashi S."/>
            <person name="Yoshida T."/>
            <person name="Shimamura S."/>
            <person name="Takaki Y."/>
            <person name="Nagai Y."/>
            <person name="Toyoda A."/>
            <person name="Suzuki Y."/>
            <person name="Arimoto A."/>
            <person name="Ishii H."/>
            <person name="Satoh N."/>
            <person name="Nishiyama T."/>
            <person name="Hasebe M."/>
            <person name="Maruyama T."/>
            <person name="Minagawa J."/>
            <person name="Obokata J."/>
            <person name="Shigenobu S."/>
        </authorList>
    </citation>
    <scope>NUCLEOTIDE SEQUENCE [LARGE SCALE GENOMIC DNA]</scope>
</reference>
<dbReference type="AlphaFoldDB" id="A0AAV3YWC1"/>
<name>A0AAV3YWC1_9GAST</name>
<organism evidence="1 2">
    <name type="scientific">Plakobranchus ocellatus</name>
    <dbReference type="NCBI Taxonomy" id="259542"/>
    <lineage>
        <taxon>Eukaryota</taxon>
        <taxon>Metazoa</taxon>
        <taxon>Spiralia</taxon>
        <taxon>Lophotrochozoa</taxon>
        <taxon>Mollusca</taxon>
        <taxon>Gastropoda</taxon>
        <taxon>Heterobranchia</taxon>
        <taxon>Euthyneura</taxon>
        <taxon>Panpulmonata</taxon>
        <taxon>Sacoglossa</taxon>
        <taxon>Placobranchoidea</taxon>
        <taxon>Plakobranchidae</taxon>
        <taxon>Plakobranchus</taxon>
    </lineage>
</organism>
<accession>A0AAV3YWC1</accession>
<dbReference type="Proteomes" id="UP000735302">
    <property type="component" value="Unassembled WGS sequence"/>
</dbReference>
<keyword evidence="2" id="KW-1185">Reference proteome</keyword>
<evidence type="ECO:0000313" key="1">
    <source>
        <dbReference type="EMBL" id="GFN86754.1"/>
    </source>
</evidence>
<gene>
    <name evidence="1" type="ORF">PoB_001326000</name>
</gene>
<dbReference type="EMBL" id="BLXT01001596">
    <property type="protein sequence ID" value="GFN86754.1"/>
    <property type="molecule type" value="Genomic_DNA"/>
</dbReference>
<proteinExistence type="predicted"/>
<comment type="caution">
    <text evidence="1">The sequence shown here is derived from an EMBL/GenBank/DDBJ whole genome shotgun (WGS) entry which is preliminary data.</text>
</comment>
<evidence type="ECO:0000313" key="2">
    <source>
        <dbReference type="Proteomes" id="UP000735302"/>
    </source>
</evidence>
<sequence length="106" mass="11709">MLCTRCEAMAVHNKVIKASRPSVRLVAGLERATERSLQISGQIRYTLCHQRPVGGIVDSGLHRLWTVLHLLQTPQALDCPTSAVDSTGSGLSYICCRLYRPVLHLL</sequence>
<protein>
    <submittedName>
        <fullName evidence="1">Uncharacterized protein</fullName>
    </submittedName>
</protein>